<evidence type="ECO:0000256" key="10">
    <source>
        <dbReference type="SAM" id="Phobius"/>
    </source>
</evidence>
<evidence type="ECO:0000256" key="4">
    <source>
        <dbReference type="ARBA" id="ARBA00006627"/>
    </source>
</evidence>
<keyword evidence="9" id="KW-0539">Nucleus</keyword>
<dbReference type="GO" id="GO:0071763">
    <property type="term" value="P:nuclear membrane organization"/>
    <property type="evidence" value="ECO:0007669"/>
    <property type="project" value="TreeGrafter"/>
</dbReference>
<evidence type="ECO:0000256" key="2">
    <source>
        <dbReference type="ARBA" id="ARBA00004259"/>
    </source>
</evidence>
<keyword evidence="8 10" id="KW-0472">Membrane</keyword>
<evidence type="ECO:0000313" key="12">
    <source>
        <dbReference type="EMBL" id="CAD9820748.1"/>
    </source>
</evidence>
<evidence type="ECO:0000256" key="3">
    <source>
        <dbReference type="ARBA" id="ARBA00004586"/>
    </source>
</evidence>
<dbReference type="GO" id="GO:0005789">
    <property type="term" value="C:endoplasmic reticulum membrane"/>
    <property type="evidence" value="ECO:0007669"/>
    <property type="project" value="UniProtKB-SubCell"/>
</dbReference>
<dbReference type="GO" id="GO:0005637">
    <property type="term" value="C:nuclear inner membrane"/>
    <property type="evidence" value="ECO:0007669"/>
    <property type="project" value="TreeGrafter"/>
</dbReference>
<reference evidence="12" key="1">
    <citation type="submission" date="2021-01" db="EMBL/GenBank/DDBJ databases">
        <authorList>
            <person name="Corre E."/>
            <person name="Pelletier E."/>
            <person name="Niang G."/>
            <person name="Scheremetjew M."/>
            <person name="Finn R."/>
            <person name="Kale V."/>
            <person name="Holt S."/>
            <person name="Cochrane G."/>
            <person name="Meng A."/>
            <person name="Brown T."/>
            <person name="Cohen L."/>
        </authorList>
    </citation>
    <scope>NUCLEOTIDE SEQUENCE</scope>
    <source>
        <strain evidence="12">CCMP2084</strain>
    </source>
</reference>
<dbReference type="PANTHER" id="PTHR13416">
    <property type="match status" value="1"/>
</dbReference>
<feature type="chain" id="PRO_5031510000" description="Transmembrane protein" evidence="11">
    <location>
        <begin position="26"/>
        <end position="522"/>
    </location>
</feature>
<dbReference type="EMBL" id="HBHQ01018752">
    <property type="protein sequence ID" value="CAD9820748.1"/>
    <property type="molecule type" value="Transcribed_RNA"/>
</dbReference>
<evidence type="ECO:0000256" key="8">
    <source>
        <dbReference type="ARBA" id="ARBA00023136"/>
    </source>
</evidence>
<keyword evidence="7 10" id="KW-1133">Transmembrane helix</keyword>
<proteinExistence type="inferred from homology"/>
<feature type="transmembrane region" description="Helical" evidence="10">
    <location>
        <begin position="494"/>
        <end position="515"/>
    </location>
</feature>
<keyword evidence="5 10" id="KW-0812">Transmembrane</keyword>
<feature type="transmembrane region" description="Helical" evidence="10">
    <location>
        <begin position="466"/>
        <end position="489"/>
    </location>
</feature>
<accession>A0A7S2XPH2</accession>
<dbReference type="InterPro" id="IPR012430">
    <property type="entry name" value="TMEM43_fam"/>
</dbReference>
<feature type="transmembrane region" description="Helical" evidence="10">
    <location>
        <begin position="85"/>
        <end position="103"/>
    </location>
</feature>
<name>A0A7S2XPH2_9STRA</name>
<gene>
    <name evidence="12" type="ORF">ASEP1449_LOCUS12581</name>
</gene>
<feature type="transmembrane region" description="Helical" evidence="10">
    <location>
        <begin position="433"/>
        <end position="454"/>
    </location>
</feature>
<evidence type="ECO:0000256" key="11">
    <source>
        <dbReference type="SAM" id="SignalP"/>
    </source>
</evidence>
<dbReference type="PANTHER" id="PTHR13416:SF2">
    <property type="entry name" value="TRANSMEMBRANE PROTEIN 43"/>
    <property type="match status" value="1"/>
</dbReference>
<evidence type="ECO:0000256" key="1">
    <source>
        <dbReference type="ARBA" id="ARBA00004127"/>
    </source>
</evidence>
<comment type="similarity">
    <text evidence="4">Belongs to the TMEM43 family.</text>
</comment>
<evidence type="ECO:0000256" key="6">
    <source>
        <dbReference type="ARBA" id="ARBA00022824"/>
    </source>
</evidence>
<dbReference type="AlphaFoldDB" id="A0A7S2XPH2"/>
<evidence type="ECO:0000256" key="9">
    <source>
        <dbReference type="ARBA" id="ARBA00023242"/>
    </source>
</evidence>
<keyword evidence="6" id="KW-0256">Endoplasmic reticulum</keyword>
<dbReference type="GO" id="GO:0006629">
    <property type="term" value="P:lipid metabolic process"/>
    <property type="evidence" value="ECO:0007669"/>
    <property type="project" value="TreeGrafter"/>
</dbReference>
<feature type="signal peptide" evidence="11">
    <location>
        <begin position="1"/>
        <end position="25"/>
    </location>
</feature>
<organism evidence="12">
    <name type="scientific">Attheya septentrionalis</name>
    <dbReference type="NCBI Taxonomy" id="420275"/>
    <lineage>
        <taxon>Eukaryota</taxon>
        <taxon>Sar</taxon>
        <taxon>Stramenopiles</taxon>
        <taxon>Ochrophyta</taxon>
        <taxon>Bacillariophyta</taxon>
        <taxon>Coscinodiscophyceae</taxon>
        <taxon>Chaetocerotophycidae</taxon>
        <taxon>Chaetocerotales</taxon>
        <taxon>Attheyaceae</taxon>
        <taxon>Attheya</taxon>
    </lineage>
</organism>
<sequence length="522" mass="57330">MAKLRFHALQVLAVGLISLTSLVLAEQQQGQQHLNEIDRDFANENQHRDYSVSMDVFDPPDEFERYLQTSETTTCNFWCQLKNSLGMTIVGLLLICISPCFMWKNEGRHVRELRRIDFCKNKAVIVSESPSDENNGNLVHFVGEVSVGEANLELAPNGLNVTQPVPKALIIKRTCCIYQKFEDANSQTEHARVGGGTTTTTTFTCREDWTPMGPQPAQLEHLPEEKNTRGIWDSLVTVSGGEVGGESTSTPPNMPPNLPPQMAAMLQKVDAWKAPNGIAVSPAAHVGGFSLSEEIITEQPAVFSPEWSSLPADLVPDAVEGCEGLLKHSDGILRTNAEGETPANGDVMVKYEYCTDGFEASFVVEQIVAAESDPEVGAKYGVQKAHIIDDKCCGKIHDDLGVIWMVRRGRHDLHDMISMAAEDEKSLTKILRIISYVVLIIGWVLLFSIFQTFLNTLPILGKLGAFAIFLIAFIVGTVCCCGVTALAYFRYRPLISFVIIAVGLGIWGLVVGMLGREDTSIE</sequence>
<dbReference type="Pfam" id="PF07787">
    <property type="entry name" value="TMEM43"/>
    <property type="match status" value="1"/>
</dbReference>
<evidence type="ECO:0000256" key="7">
    <source>
        <dbReference type="ARBA" id="ARBA00022989"/>
    </source>
</evidence>
<protein>
    <recommendedName>
        <fullName evidence="13">Transmembrane protein</fullName>
    </recommendedName>
</protein>
<comment type="subcellular location">
    <subcellularLocation>
        <location evidence="1">Endomembrane system</location>
        <topology evidence="1">Multi-pass membrane protein</topology>
    </subcellularLocation>
    <subcellularLocation>
        <location evidence="3">Endoplasmic reticulum membrane</location>
    </subcellularLocation>
    <subcellularLocation>
        <location evidence="2">Nucleus envelope</location>
    </subcellularLocation>
</comment>
<evidence type="ECO:0000256" key="5">
    <source>
        <dbReference type="ARBA" id="ARBA00022692"/>
    </source>
</evidence>
<keyword evidence="11" id="KW-0732">Signal</keyword>
<evidence type="ECO:0008006" key="13">
    <source>
        <dbReference type="Google" id="ProtNLM"/>
    </source>
</evidence>